<evidence type="ECO:0000313" key="5">
    <source>
        <dbReference type="EMBL" id="MCW8085110.1"/>
    </source>
</evidence>
<dbReference type="InterPro" id="IPR053142">
    <property type="entry name" value="PchR_regulatory_protein"/>
</dbReference>
<dbReference type="Proteomes" id="UP001526430">
    <property type="component" value="Unassembled WGS sequence"/>
</dbReference>
<evidence type="ECO:0000256" key="3">
    <source>
        <dbReference type="ARBA" id="ARBA00023163"/>
    </source>
</evidence>
<sequence>MPSPHPTARVLEIRSENPEAFGATSSTRFPSRLILRGRGPFAGWRRRLVLDETLVHLGRVNLPVTFHNATGPRATFSLAIGEDRGPRIQGQVFGLNTLVWWRAEAEVHTQWPAGQPWWNLGFPLPRLLEAARQLHGVELPKPRASAMFLPLSPARCGALLKAAEAALNAPGWVGTDRLVDGLLNEVLGALFAGIPAAETPSPSLARRAAIADGLVAIAERETDHRSLIEVCAELGVPLRTLNACANSVLGMSAAAYLRARRLVRVRAVLEGGEAASVTEAATRFGFWELGRFSAAYRAQFGEAPLATLRHGRRSA</sequence>
<evidence type="ECO:0000259" key="4">
    <source>
        <dbReference type="PROSITE" id="PS01124"/>
    </source>
</evidence>
<dbReference type="Pfam" id="PF12833">
    <property type="entry name" value="HTH_18"/>
    <property type="match status" value="1"/>
</dbReference>
<protein>
    <submittedName>
        <fullName evidence="5">Helix-turn-helix domain-containing protein</fullName>
    </submittedName>
</protein>
<evidence type="ECO:0000313" key="6">
    <source>
        <dbReference type="Proteomes" id="UP001526430"/>
    </source>
</evidence>
<dbReference type="RefSeq" id="WP_301588955.1">
    <property type="nucleotide sequence ID" value="NZ_JAPFQI010000002.1"/>
</dbReference>
<dbReference type="PROSITE" id="PS01124">
    <property type="entry name" value="HTH_ARAC_FAMILY_2"/>
    <property type="match status" value="1"/>
</dbReference>
<keyword evidence="1" id="KW-0805">Transcription regulation</keyword>
<dbReference type="Gene3D" id="1.10.10.60">
    <property type="entry name" value="Homeodomain-like"/>
    <property type="match status" value="1"/>
</dbReference>
<dbReference type="PANTHER" id="PTHR47893">
    <property type="entry name" value="REGULATORY PROTEIN PCHR"/>
    <property type="match status" value="1"/>
</dbReference>
<dbReference type="EMBL" id="JAPFQI010000002">
    <property type="protein sequence ID" value="MCW8085110.1"/>
    <property type="molecule type" value="Genomic_DNA"/>
</dbReference>
<evidence type="ECO:0000256" key="2">
    <source>
        <dbReference type="ARBA" id="ARBA00023125"/>
    </source>
</evidence>
<name>A0ABT3NSH3_9PROT</name>
<evidence type="ECO:0000256" key="1">
    <source>
        <dbReference type="ARBA" id="ARBA00023015"/>
    </source>
</evidence>
<accession>A0ABT3NSH3</accession>
<keyword evidence="6" id="KW-1185">Reference proteome</keyword>
<dbReference type="InterPro" id="IPR018060">
    <property type="entry name" value="HTH_AraC"/>
</dbReference>
<keyword evidence="2" id="KW-0238">DNA-binding</keyword>
<reference evidence="5 6" key="1">
    <citation type="submission" date="2022-10" db="EMBL/GenBank/DDBJ databases">
        <title>Roseococcus glaciei nov., sp. nov., isolated from glacier.</title>
        <authorList>
            <person name="Liu Q."/>
            <person name="Xin Y.-H."/>
        </authorList>
    </citation>
    <scope>NUCLEOTIDE SEQUENCE [LARGE SCALE GENOMIC DNA]</scope>
    <source>
        <strain evidence="5 6">MDT2-1-1</strain>
    </source>
</reference>
<dbReference type="SMART" id="SM00342">
    <property type="entry name" value="HTH_ARAC"/>
    <property type="match status" value="1"/>
</dbReference>
<feature type="domain" description="HTH araC/xylS-type" evidence="4">
    <location>
        <begin position="212"/>
        <end position="310"/>
    </location>
</feature>
<keyword evidence="3" id="KW-0804">Transcription</keyword>
<comment type="caution">
    <text evidence="5">The sequence shown here is derived from an EMBL/GenBank/DDBJ whole genome shotgun (WGS) entry which is preliminary data.</text>
</comment>
<dbReference type="PANTHER" id="PTHR47893:SF1">
    <property type="entry name" value="REGULATORY PROTEIN PCHR"/>
    <property type="match status" value="1"/>
</dbReference>
<organism evidence="5 6">
    <name type="scientific">Sabulicella glaciei</name>
    <dbReference type="NCBI Taxonomy" id="2984948"/>
    <lineage>
        <taxon>Bacteria</taxon>
        <taxon>Pseudomonadati</taxon>
        <taxon>Pseudomonadota</taxon>
        <taxon>Alphaproteobacteria</taxon>
        <taxon>Acetobacterales</taxon>
        <taxon>Acetobacteraceae</taxon>
        <taxon>Sabulicella</taxon>
    </lineage>
</organism>
<gene>
    <name evidence="5" type="ORF">OF850_05690</name>
</gene>
<dbReference type="PROSITE" id="PS00041">
    <property type="entry name" value="HTH_ARAC_FAMILY_1"/>
    <property type="match status" value="1"/>
</dbReference>
<dbReference type="InterPro" id="IPR018062">
    <property type="entry name" value="HTH_AraC-typ_CS"/>
</dbReference>
<proteinExistence type="predicted"/>